<protein>
    <submittedName>
        <fullName evidence="1">Uncharacterized protein</fullName>
    </submittedName>
</protein>
<keyword evidence="2" id="KW-1185">Reference proteome</keyword>
<evidence type="ECO:0000313" key="1">
    <source>
        <dbReference type="EMBL" id="KAH3686204.1"/>
    </source>
</evidence>
<reference evidence="1" key="1">
    <citation type="journal article" date="2021" name="Open Biol.">
        <title>Shared evolutionary footprints suggest mitochondrial oxidative damage underlies multiple complex I losses in fungi.</title>
        <authorList>
            <person name="Schikora-Tamarit M.A."/>
            <person name="Marcet-Houben M."/>
            <person name="Nosek J."/>
            <person name="Gabaldon T."/>
        </authorList>
    </citation>
    <scope>NUCLEOTIDE SEQUENCE</scope>
    <source>
        <strain evidence="1">CBS2887</strain>
    </source>
</reference>
<evidence type="ECO:0000313" key="2">
    <source>
        <dbReference type="Proteomes" id="UP000774326"/>
    </source>
</evidence>
<dbReference type="Proteomes" id="UP000774326">
    <property type="component" value="Unassembled WGS sequence"/>
</dbReference>
<sequence length="177" mass="19813">MALIQTVKGQGKQCFEMIGSGEIQVALEKPWRDFVKDLEDFMAHGFDFIGNGLDQLEKRKQTALEKLYRCLAGLIDEQLAGCAVDHIDTKTNLLKVSELAKLLHELTATVVQSKIEHDVKDITQAQIDAELQIFQDQMSEITGTGQNYDKNDGEVESDESVTELSHSERMSINNLLS</sequence>
<accession>A0A9P8QB44</accession>
<name>A0A9P8QB44_WICPI</name>
<dbReference type="AlphaFoldDB" id="A0A9P8QB44"/>
<reference evidence="1" key="2">
    <citation type="submission" date="2021-01" db="EMBL/GenBank/DDBJ databases">
        <authorList>
            <person name="Schikora-Tamarit M.A."/>
        </authorList>
    </citation>
    <scope>NUCLEOTIDE SEQUENCE</scope>
    <source>
        <strain evidence="1">CBS2887</strain>
    </source>
</reference>
<dbReference type="EMBL" id="JAEUBG010001565">
    <property type="protein sequence ID" value="KAH3686204.1"/>
    <property type="molecule type" value="Genomic_DNA"/>
</dbReference>
<proteinExistence type="predicted"/>
<comment type="caution">
    <text evidence="1">The sequence shown here is derived from an EMBL/GenBank/DDBJ whole genome shotgun (WGS) entry which is preliminary data.</text>
</comment>
<organism evidence="1 2">
    <name type="scientific">Wickerhamomyces pijperi</name>
    <name type="common">Yeast</name>
    <name type="synonym">Pichia pijperi</name>
    <dbReference type="NCBI Taxonomy" id="599730"/>
    <lineage>
        <taxon>Eukaryota</taxon>
        <taxon>Fungi</taxon>
        <taxon>Dikarya</taxon>
        <taxon>Ascomycota</taxon>
        <taxon>Saccharomycotina</taxon>
        <taxon>Saccharomycetes</taxon>
        <taxon>Phaffomycetales</taxon>
        <taxon>Wickerhamomycetaceae</taxon>
        <taxon>Wickerhamomyces</taxon>
    </lineage>
</organism>
<gene>
    <name evidence="1" type="ORF">WICPIJ_002820</name>
</gene>